<dbReference type="PANTHER" id="PTHR10010:SF46">
    <property type="entry name" value="SODIUM-DEPENDENT PHOSPHATE TRANSPORT PROTEIN 2B"/>
    <property type="match status" value="1"/>
</dbReference>
<evidence type="ECO:0000256" key="4">
    <source>
        <dbReference type="ARBA" id="ARBA00022989"/>
    </source>
</evidence>
<dbReference type="EMBL" id="JAOUSE010000001">
    <property type="protein sequence ID" value="MCU9592966.1"/>
    <property type="molecule type" value="Genomic_DNA"/>
</dbReference>
<evidence type="ECO:0000256" key="1">
    <source>
        <dbReference type="ARBA" id="ARBA00004651"/>
    </source>
</evidence>
<keyword evidence="8" id="KW-1185">Reference proteome</keyword>
<dbReference type="InterPro" id="IPR003841">
    <property type="entry name" value="Na/Pi_transpt"/>
</dbReference>
<proteinExistence type="predicted"/>
<feature type="transmembrane region" description="Helical" evidence="6">
    <location>
        <begin position="276"/>
        <end position="296"/>
    </location>
</feature>
<accession>A0ABT2WDH9</accession>
<comment type="subcellular location">
    <subcellularLocation>
        <location evidence="1">Cell membrane</location>
        <topology evidence="1">Multi-pass membrane protein</topology>
    </subcellularLocation>
</comment>
<dbReference type="Pfam" id="PF02690">
    <property type="entry name" value="Na_Pi_cotrans"/>
    <property type="match status" value="2"/>
</dbReference>
<dbReference type="InterPro" id="IPR004633">
    <property type="entry name" value="NaPi_cotrn-rel/YqeW-like"/>
</dbReference>
<reference evidence="7 8" key="1">
    <citation type="submission" date="2022-10" db="EMBL/GenBank/DDBJ databases">
        <title>Description of Fervidibacillus gen. nov. in the family Fervidibacillaceae fam. nov. with two species, Fervidibacillus albus sp. nov., and Fervidibacillus halotolerans sp. nov., isolated from tidal flat sediments.</title>
        <authorList>
            <person name="Kwon K.K."/>
            <person name="Yang S.-H."/>
        </authorList>
    </citation>
    <scope>NUCLEOTIDE SEQUENCE [LARGE SCALE GENOMIC DNA]</scope>
    <source>
        <strain evidence="7 8">DSM 23332</strain>
    </source>
</reference>
<dbReference type="NCBIfam" id="NF037997">
    <property type="entry name" value="Na_Pi_symport"/>
    <property type="match status" value="1"/>
</dbReference>
<name>A0ABT2WDH9_9BACI</name>
<feature type="transmembrane region" description="Helical" evidence="6">
    <location>
        <begin position="128"/>
        <end position="145"/>
    </location>
</feature>
<feature type="transmembrane region" description="Helical" evidence="6">
    <location>
        <begin position="36"/>
        <end position="57"/>
    </location>
</feature>
<dbReference type="Proteomes" id="UP001208656">
    <property type="component" value="Unassembled WGS sequence"/>
</dbReference>
<feature type="transmembrane region" description="Helical" evidence="6">
    <location>
        <begin position="6"/>
        <end position="24"/>
    </location>
</feature>
<evidence type="ECO:0000313" key="7">
    <source>
        <dbReference type="EMBL" id="MCU9592966.1"/>
    </source>
</evidence>
<sequence length="304" mass="32898">MSFLLFILYLTLFLGGMYIMRLGLKTVSHKKISEWLLKFTSSPITGLVFGTFLTVLLQSSSAVMIITVGFVSANLISFKQSFGIILGTNIGTTATLEFLAFGTEQFIIPLLIFGSLCLLFRVNKIRSFGLFFYGLGAIFMALFGFERLAAPLAESEVIGPFLLSLEANVFLSVIAGCVITALIQSSTAMTGIAMGFLQAHAISLPVAIGVMLGSNIGTCLDAYVASLGGGKEAKKTAWAHIWLNVLGVMIFIPFISQFSQIVSLFASTPDNQLAHASVLFNLIVSFIFLPFVNPFARFIEKIHG</sequence>
<keyword evidence="3 6" id="KW-0812">Transmembrane</keyword>
<dbReference type="NCBIfam" id="TIGR00704">
    <property type="entry name" value="NaPi_cotrn_rel"/>
    <property type="match status" value="1"/>
</dbReference>
<evidence type="ECO:0000256" key="3">
    <source>
        <dbReference type="ARBA" id="ARBA00022692"/>
    </source>
</evidence>
<feature type="transmembrane region" description="Helical" evidence="6">
    <location>
        <begin position="98"/>
        <end position="122"/>
    </location>
</feature>
<evidence type="ECO:0000313" key="8">
    <source>
        <dbReference type="Proteomes" id="UP001208656"/>
    </source>
</evidence>
<evidence type="ECO:0000256" key="2">
    <source>
        <dbReference type="ARBA" id="ARBA00022475"/>
    </source>
</evidence>
<dbReference type="RefSeq" id="WP_263060681.1">
    <property type="nucleotide sequence ID" value="NZ_JAOUSE010000001.1"/>
</dbReference>
<keyword evidence="5 6" id="KW-0472">Membrane</keyword>
<feature type="transmembrane region" description="Helical" evidence="6">
    <location>
        <begin position="157"/>
        <end position="182"/>
    </location>
</feature>
<dbReference type="PANTHER" id="PTHR10010">
    <property type="entry name" value="SOLUTE CARRIER FAMILY 34 SODIUM PHOSPHATE , MEMBER 2-RELATED"/>
    <property type="match status" value="1"/>
</dbReference>
<feature type="transmembrane region" description="Helical" evidence="6">
    <location>
        <begin position="237"/>
        <end position="256"/>
    </location>
</feature>
<keyword evidence="4 6" id="KW-1133">Transmembrane helix</keyword>
<evidence type="ECO:0000256" key="6">
    <source>
        <dbReference type="SAM" id="Phobius"/>
    </source>
</evidence>
<keyword evidence="2" id="KW-1003">Cell membrane</keyword>
<comment type="caution">
    <text evidence="7">The sequence shown here is derived from an EMBL/GenBank/DDBJ whole genome shotgun (WGS) entry which is preliminary data.</text>
</comment>
<organism evidence="7 8">
    <name type="scientific">Pallidibacillus thermolactis</name>
    <dbReference type="NCBI Taxonomy" id="251051"/>
    <lineage>
        <taxon>Bacteria</taxon>
        <taxon>Bacillati</taxon>
        <taxon>Bacillota</taxon>
        <taxon>Bacilli</taxon>
        <taxon>Bacillales</taxon>
        <taxon>Bacillaceae</taxon>
        <taxon>Pallidibacillus</taxon>
    </lineage>
</organism>
<protein>
    <submittedName>
        <fullName evidence="7">Na/Pi symporter</fullName>
    </submittedName>
</protein>
<evidence type="ECO:0000256" key="5">
    <source>
        <dbReference type="ARBA" id="ARBA00023136"/>
    </source>
</evidence>
<gene>
    <name evidence="7" type="ORF">OEV82_00680</name>
</gene>